<evidence type="ECO:0000256" key="3">
    <source>
        <dbReference type="ARBA" id="ARBA00022692"/>
    </source>
</evidence>
<gene>
    <name evidence="9" type="ORF">E6H03_03420</name>
</gene>
<feature type="region of interest" description="Disordered" evidence="6">
    <location>
        <begin position="329"/>
        <end position="402"/>
    </location>
</feature>
<dbReference type="Pfam" id="PF01566">
    <property type="entry name" value="Nramp"/>
    <property type="match status" value="1"/>
</dbReference>
<name>A0A537JJC8_9BACT</name>
<reference evidence="9 10" key="1">
    <citation type="journal article" date="2019" name="Nat. Microbiol.">
        <title>Mediterranean grassland soil C-N compound turnover is dependent on rainfall and depth, and is mediated by genomically divergent microorganisms.</title>
        <authorList>
            <person name="Diamond S."/>
            <person name="Andeer P.F."/>
            <person name="Li Z."/>
            <person name="Crits-Christoph A."/>
            <person name="Burstein D."/>
            <person name="Anantharaman K."/>
            <person name="Lane K.R."/>
            <person name="Thomas B.C."/>
            <person name="Pan C."/>
            <person name="Northen T.R."/>
            <person name="Banfield J.F."/>
        </authorList>
    </citation>
    <scope>NUCLEOTIDE SEQUENCE [LARGE SCALE GENOMIC DNA]</scope>
    <source>
        <strain evidence="9">NP_6</strain>
    </source>
</reference>
<dbReference type="Gene3D" id="1.25.60.10">
    <property type="entry name" value="MgtE N-terminal domain-like"/>
    <property type="match status" value="1"/>
</dbReference>
<keyword evidence="4 7" id="KW-1133">Transmembrane helix</keyword>
<evidence type="ECO:0000256" key="6">
    <source>
        <dbReference type="SAM" id="MobiDB-lite"/>
    </source>
</evidence>
<feature type="transmembrane region" description="Helical" evidence="7">
    <location>
        <begin position="565"/>
        <end position="584"/>
    </location>
</feature>
<feature type="transmembrane region" description="Helical" evidence="7">
    <location>
        <begin position="692"/>
        <end position="712"/>
    </location>
</feature>
<keyword evidence="5 7" id="KW-0472">Membrane</keyword>
<evidence type="ECO:0000256" key="4">
    <source>
        <dbReference type="ARBA" id="ARBA00022989"/>
    </source>
</evidence>
<dbReference type="Pfam" id="PF03448">
    <property type="entry name" value="MgtE_N"/>
    <property type="match status" value="1"/>
</dbReference>
<feature type="transmembrane region" description="Helical" evidence="7">
    <location>
        <begin position="646"/>
        <end position="672"/>
    </location>
</feature>
<proteinExistence type="predicted"/>
<feature type="transmembrane region" description="Helical" evidence="7">
    <location>
        <begin position="747"/>
        <end position="770"/>
    </location>
</feature>
<feature type="transmembrane region" description="Helical" evidence="7">
    <location>
        <begin position="604"/>
        <end position="625"/>
    </location>
</feature>
<feature type="transmembrane region" description="Helical" evidence="7">
    <location>
        <begin position="790"/>
        <end position="811"/>
    </location>
</feature>
<evidence type="ECO:0000313" key="10">
    <source>
        <dbReference type="Proteomes" id="UP000318093"/>
    </source>
</evidence>
<evidence type="ECO:0000256" key="1">
    <source>
        <dbReference type="ARBA" id="ARBA00004141"/>
    </source>
</evidence>
<feature type="compositionally biased region" description="Basic residues" evidence="6">
    <location>
        <begin position="329"/>
        <end position="347"/>
    </location>
</feature>
<evidence type="ECO:0000256" key="5">
    <source>
        <dbReference type="ARBA" id="ARBA00023136"/>
    </source>
</evidence>
<sequence>MPYLSQVIGKPVSDAAGEAFDTVSDLVIYHGAEKFPRISGILLRGDRSRVAVIPWDAVAEFSASGIRLRLERRRLAPRPLQPDEILLRDDILDSQVVDTDDIKVVRVNDVELRQVGTDVRVIGADVGSRSLFRRLGLEPFVCRAFARVGHPLSDRVIPWNLVAVLGGTMTPLRLSISREKLKNIHPADLADLLEELPRDERVEVMTALPEEHAADVLEEAEPEVQTAVIQELPSERASDILDEMKPDEAADVLGELPEERAEELIGLMEEDKAEEVSRLLRYEPETAAGKRRSEHLLSVRHRRSGTPGGGALHPRPDLLRARLPHFQTHAHGRGVRPRGCQRRGCRRRAGEVRPVGGSRCRGGRPARGDRHDRSAARPSAGEVRPTEAGRRVRSPPPQGRARGFRGCMSFTLPLLRRATNSRAMARLTMFLAVMGPGIITQNVDNDAGGIAIYSLAGANFGYALLWTLVPITVALYVVQEMAARLGAVTEHGLSDLIRERYGVRTTTFVLLALVVADFGNTMAEFSGLAAGGEIFGWSKYVIVPIGALAVWWLVFKGTFRTVERVFLVASLFYVTYVASGVFAHPDWGQVLRATVVPSFSFRTGYIILLVGVVGTTIAPWMQFYLQSAVVEKRITVKEYGYTRVDVLVGSIMTDVVAWFIIVACGATIFAHHLHVETVKDAALALGPLAGKYAGALFAFGLINASLFSASILPLATSYYVCEAFYGLYGTLIVGACVVVLLPNAPLLRILVLSQVANGVLLPLILLFMLLLVNSKRLMGKYTNSRTFNAIAWVTVVVMIALTLALMITQIFPVGS</sequence>
<dbReference type="PANTHER" id="PTHR11706:SF33">
    <property type="entry name" value="NATURAL RESISTANCE-ASSOCIATED MACROPHAGE PROTEIN 2"/>
    <property type="match status" value="1"/>
</dbReference>
<dbReference type="EMBL" id="VBAN01000101">
    <property type="protein sequence ID" value="TMI83604.1"/>
    <property type="molecule type" value="Genomic_DNA"/>
</dbReference>
<dbReference type="SUPFAM" id="SSF158791">
    <property type="entry name" value="MgtE N-terminal domain-like"/>
    <property type="match status" value="1"/>
</dbReference>
<dbReference type="PANTHER" id="PTHR11706">
    <property type="entry name" value="SOLUTE CARRIER PROTEIN FAMILY 11 MEMBER"/>
    <property type="match status" value="1"/>
</dbReference>
<dbReference type="GO" id="GO:0015086">
    <property type="term" value="F:cadmium ion transmembrane transporter activity"/>
    <property type="evidence" value="ECO:0007669"/>
    <property type="project" value="TreeGrafter"/>
</dbReference>
<dbReference type="SMART" id="SM00924">
    <property type="entry name" value="MgtE_N"/>
    <property type="match status" value="1"/>
</dbReference>
<dbReference type="InterPro" id="IPR006668">
    <property type="entry name" value="Mg_transptr_MgtE_intracell_dom"/>
</dbReference>
<accession>A0A537JJC8</accession>
<dbReference type="InterPro" id="IPR038076">
    <property type="entry name" value="MgtE_N_sf"/>
</dbReference>
<evidence type="ECO:0000256" key="2">
    <source>
        <dbReference type="ARBA" id="ARBA00022448"/>
    </source>
</evidence>
<feature type="transmembrane region" description="Helical" evidence="7">
    <location>
        <begin position="460"/>
        <end position="478"/>
    </location>
</feature>
<dbReference type="GO" id="GO:0034755">
    <property type="term" value="P:iron ion transmembrane transport"/>
    <property type="evidence" value="ECO:0007669"/>
    <property type="project" value="TreeGrafter"/>
</dbReference>
<dbReference type="GO" id="GO:0005384">
    <property type="term" value="F:manganese ion transmembrane transporter activity"/>
    <property type="evidence" value="ECO:0007669"/>
    <property type="project" value="TreeGrafter"/>
</dbReference>
<dbReference type="Proteomes" id="UP000318093">
    <property type="component" value="Unassembled WGS sequence"/>
</dbReference>
<dbReference type="GO" id="GO:0005886">
    <property type="term" value="C:plasma membrane"/>
    <property type="evidence" value="ECO:0007669"/>
    <property type="project" value="TreeGrafter"/>
</dbReference>
<comment type="caution">
    <text evidence="9">The sequence shown here is derived from an EMBL/GenBank/DDBJ whole genome shotgun (WGS) entry which is preliminary data.</text>
</comment>
<feature type="transmembrane region" description="Helical" evidence="7">
    <location>
        <begin position="724"/>
        <end position="741"/>
    </location>
</feature>
<feature type="compositionally biased region" description="Basic and acidic residues" evidence="6">
    <location>
        <begin position="366"/>
        <end position="375"/>
    </location>
</feature>
<comment type="subcellular location">
    <subcellularLocation>
        <location evidence="1">Membrane</location>
        <topology evidence="1">Multi-pass membrane protein</topology>
    </subcellularLocation>
</comment>
<dbReference type="AlphaFoldDB" id="A0A537JJC8"/>
<dbReference type="InterPro" id="IPR001046">
    <property type="entry name" value="NRAMP_fam"/>
</dbReference>
<evidence type="ECO:0000259" key="8">
    <source>
        <dbReference type="SMART" id="SM00924"/>
    </source>
</evidence>
<feature type="transmembrane region" description="Helical" evidence="7">
    <location>
        <begin position="534"/>
        <end position="553"/>
    </location>
</feature>
<keyword evidence="3 7" id="KW-0812">Transmembrane</keyword>
<feature type="transmembrane region" description="Helical" evidence="7">
    <location>
        <begin position="501"/>
        <end position="522"/>
    </location>
</feature>
<keyword evidence="2" id="KW-0813">Transport</keyword>
<organism evidence="9 10">
    <name type="scientific">Candidatus Segetimicrobium genomatis</name>
    <dbReference type="NCBI Taxonomy" id="2569760"/>
    <lineage>
        <taxon>Bacteria</taxon>
        <taxon>Bacillati</taxon>
        <taxon>Candidatus Sysuimicrobiota</taxon>
        <taxon>Candidatus Sysuimicrobiia</taxon>
        <taxon>Candidatus Sysuimicrobiales</taxon>
        <taxon>Candidatus Segetimicrobiaceae</taxon>
        <taxon>Candidatus Segetimicrobium</taxon>
    </lineage>
</organism>
<evidence type="ECO:0000256" key="7">
    <source>
        <dbReference type="SAM" id="Phobius"/>
    </source>
</evidence>
<feature type="domain" description="Magnesium transporter MgtE intracellular" evidence="8">
    <location>
        <begin position="184"/>
        <end position="287"/>
    </location>
</feature>
<protein>
    <recommendedName>
        <fullName evidence="8">Magnesium transporter MgtE intracellular domain-containing protein</fullName>
    </recommendedName>
</protein>
<evidence type="ECO:0000313" key="9">
    <source>
        <dbReference type="EMBL" id="TMI83604.1"/>
    </source>
</evidence>